<feature type="binding site" evidence="3">
    <location>
        <position position="184"/>
    </location>
    <ligand>
        <name>Cu cation</name>
        <dbReference type="ChEBI" id="CHEBI:23378"/>
    </ligand>
</feature>
<reference evidence="6 7" key="2">
    <citation type="journal article" date="2015" name="Stand. Genomic Sci.">
        <title>High quality draft genomic sequence of Arenimonas donghaensis DSM 18148(T).</title>
        <authorList>
            <person name="Chen F."/>
            <person name="Wang H."/>
            <person name="Cao Y."/>
            <person name="Li X."/>
            <person name="Wang G."/>
        </authorList>
    </citation>
    <scope>NUCLEOTIDE SEQUENCE [LARGE SCALE GENOMIC DNA]</scope>
    <source>
        <strain evidence="6 7">HO3-R19</strain>
    </source>
</reference>
<evidence type="ECO:0000256" key="2">
    <source>
        <dbReference type="ARBA" id="ARBA00023008"/>
    </source>
</evidence>
<gene>
    <name evidence="6" type="ORF">N788_13125</name>
</gene>
<comment type="similarity">
    <text evidence="1">Belongs to the SCO1/2 family.</text>
</comment>
<evidence type="ECO:0000256" key="4">
    <source>
        <dbReference type="PIRSR" id="PIRSR603782-2"/>
    </source>
</evidence>
<keyword evidence="3" id="KW-0479">Metal-binding</keyword>
<sequence length="222" mass="23650">MFNRQTLLVVVAAVAAGLGLWAAQVFMSPTPPGRTAPAPAALPAVDPARLKAVRLFPAPRQVPAFSLDQSDGTPLEPGELQGRWTIVFLGFTHCPDVCPTTLTDLSRAQAEWEHLPEGRRPQVLFVSVDPERDTPAKTGEYARYFHAGTLAATAAEPALEDFATSLGMVYMKVPVDGGDYTMDHSSALVVLDAQGRQVGLIRPPFVPADIAADLALLAEVAP</sequence>
<dbReference type="OrthoDB" id="9790194at2"/>
<organism evidence="6 7">
    <name type="scientific">Arenimonas donghaensis DSM 18148 = HO3-R19</name>
    <dbReference type="NCBI Taxonomy" id="1121014"/>
    <lineage>
        <taxon>Bacteria</taxon>
        <taxon>Pseudomonadati</taxon>
        <taxon>Pseudomonadota</taxon>
        <taxon>Gammaproteobacteria</taxon>
        <taxon>Lysobacterales</taxon>
        <taxon>Lysobacteraceae</taxon>
        <taxon>Arenimonas</taxon>
    </lineage>
</organism>
<keyword evidence="4" id="KW-1015">Disulfide bond</keyword>
<dbReference type="CDD" id="cd02968">
    <property type="entry name" value="SCO"/>
    <property type="match status" value="1"/>
</dbReference>
<dbReference type="Proteomes" id="UP000029085">
    <property type="component" value="Unassembled WGS sequence"/>
</dbReference>
<dbReference type="SUPFAM" id="SSF52833">
    <property type="entry name" value="Thioredoxin-like"/>
    <property type="match status" value="1"/>
</dbReference>
<comment type="caution">
    <text evidence="6">The sequence shown here is derived from an EMBL/GenBank/DDBJ whole genome shotgun (WGS) entry which is preliminary data.</text>
</comment>
<evidence type="ECO:0000313" key="7">
    <source>
        <dbReference type="Proteomes" id="UP000029085"/>
    </source>
</evidence>
<proteinExistence type="inferred from homology"/>
<dbReference type="PANTHER" id="PTHR12151">
    <property type="entry name" value="ELECTRON TRANSPORT PROTIN SCO1/SENC FAMILY MEMBER"/>
    <property type="match status" value="1"/>
</dbReference>
<dbReference type="Pfam" id="PF02630">
    <property type="entry name" value="SCO1-SenC"/>
    <property type="match status" value="1"/>
</dbReference>
<dbReference type="AlphaFoldDB" id="A0A087MHT1"/>
<dbReference type="InterPro" id="IPR036249">
    <property type="entry name" value="Thioredoxin-like_sf"/>
</dbReference>
<feature type="binding site" evidence="3">
    <location>
        <position position="94"/>
    </location>
    <ligand>
        <name>Cu cation</name>
        <dbReference type="ChEBI" id="CHEBI:23378"/>
    </ligand>
</feature>
<evidence type="ECO:0000256" key="1">
    <source>
        <dbReference type="ARBA" id="ARBA00010996"/>
    </source>
</evidence>
<accession>A0A087MHT1</accession>
<reference evidence="7" key="1">
    <citation type="submission" date="2013-08" db="EMBL/GenBank/DDBJ databases">
        <title>Genome sequencing of Arenimonas donghaensis.</title>
        <authorList>
            <person name="Chen F."/>
            <person name="Wang G."/>
        </authorList>
    </citation>
    <scope>NUCLEOTIDE SEQUENCE [LARGE SCALE GENOMIC DNA]</scope>
    <source>
        <strain evidence="7">HO3-R19</strain>
    </source>
</reference>
<feature type="binding site" evidence="3">
    <location>
        <position position="98"/>
    </location>
    <ligand>
        <name>Cu cation</name>
        <dbReference type="ChEBI" id="CHEBI:23378"/>
    </ligand>
</feature>
<dbReference type="PROSITE" id="PS51352">
    <property type="entry name" value="THIOREDOXIN_2"/>
    <property type="match status" value="1"/>
</dbReference>
<evidence type="ECO:0000313" key="6">
    <source>
        <dbReference type="EMBL" id="KFL36434.1"/>
    </source>
</evidence>
<keyword evidence="7" id="KW-1185">Reference proteome</keyword>
<dbReference type="InterPro" id="IPR013766">
    <property type="entry name" value="Thioredoxin_domain"/>
</dbReference>
<evidence type="ECO:0000259" key="5">
    <source>
        <dbReference type="PROSITE" id="PS51352"/>
    </source>
</evidence>
<feature type="disulfide bond" description="Redox-active" evidence="4">
    <location>
        <begin position="94"/>
        <end position="98"/>
    </location>
</feature>
<name>A0A087MHT1_9GAMM</name>
<dbReference type="InterPro" id="IPR003782">
    <property type="entry name" value="SCO1/SenC"/>
</dbReference>
<evidence type="ECO:0000256" key="3">
    <source>
        <dbReference type="PIRSR" id="PIRSR603782-1"/>
    </source>
</evidence>
<dbReference type="RefSeq" id="WP_034223801.1">
    <property type="nucleotide sequence ID" value="NZ_AVCJ01000016.1"/>
</dbReference>
<dbReference type="STRING" id="1121014.N788_13125"/>
<dbReference type="GO" id="GO:0046872">
    <property type="term" value="F:metal ion binding"/>
    <property type="evidence" value="ECO:0007669"/>
    <property type="project" value="UniProtKB-KW"/>
</dbReference>
<dbReference type="Gene3D" id="3.40.30.10">
    <property type="entry name" value="Glutaredoxin"/>
    <property type="match status" value="1"/>
</dbReference>
<keyword evidence="2 3" id="KW-0186">Copper</keyword>
<dbReference type="PATRIC" id="fig|1121014.3.peg.1686"/>
<dbReference type="PANTHER" id="PTHR12151:SF25">
    <property type="entry name" value="LINALOOL DEHYDRATASE_ISOMERASE DOMAIN-CONTAINING PROTEIN"/>
    <property type="match status" value="1"/>
</dbReference>
<protein>
    <recommendedName>
        <fullName evidence="5">Thioredoxin domain-containing protein</fullName>
    </recommendedName>
</protein>
<dbReference type="EMBL" id="AVCJ01000016">
    <property type="protein sequence ID" value="KFL36434.1"/>
    <property type="molecule type" value="Genomic_DNA"/>
</dbReference>
<feature type="domain" description="Thioredoxin" evidence="5">
    <location>
        <begin position="30"/>
        <end position="222"/>
    </location>
</feature>